<evidence type="ECO:0000256" key="10">
    <source>
        <dbReference type="ARBA" id="ARBA00022707"/>
    </source>
</evidence>
<sequence length="666" mass="74470">MLEEPRQRPPPSGFAGLLFLALCSRALSNEILGLKLPGEPSLTANTVCLTLSGLSKRQLGLCLRSPDVTASALQGLHIAVHECQYQLRDQRWNCSALEGGGRLPHHSAILKRGFRESAFSFSMLAAGVMHAVATACSLGKLVSCGCGWKGSGEQDRLRAKLLQLQALSRGKNFPHSLPSPVPGSSPSSGPQDTWEWGGCNHDMDFGEKFSRDFLDSREGPRDIQARMRIHNNRVGRQVVTENLKRKCKCHGTSGSCQFKTCWRAVPEFRAVGAALRERLGRAIFIDTHNRNSGAFQPRLRPRRLSGELVYFEKSPDFCERDPTVGSPGTRGRACNKTSHLLDGCGSLCCGRGHNVLRQTRVERCHCRFHWCCYVLCEECKVTEWVNVWSILTPWKFKVSIWKWLWEWWREGRRELGNGLGEQRRRSRLGEPEEREREPSGTCGGGGGGSSGRAGSWNRIKSSIPGTRLPLPRLGPHCPQKAAAVIMGNIFGNLLKSLIGKKEMRILMVGLDAAGKTTILYKLKLGEIVTTIPTIGFNVETVEYKNISFTVWDVGGQDKIRPLWRHYFQNTQGLIFVVDSNDRERVNEAREELMRMLAEDELRDAVLLVFANKQDLPNAMNAAEITDKLGLHSLRHRNWYIQATCATSGDGLYEGLDWLANQLKNKK</sequence>
<feature type="signal peptide" evidence="24">
    <location>
        <begin position="1"/>
        <end position="28"/>
    </location>
</feature>
<dbReference type="GO" id="GO:0005794">
    <property type="term" value="C:Golgi apparatus"/>
    <property type="evidence" value="ECO:0007669"/>
    <property type="project" value="UniProtKB-SubCell"/>
</dbReference>
<keyword evidence="13" id="KW-0931">ER-Golgi transport</keyword>
<dbReference type="CDD" id="cd04150">
    <property type="entry name" value="Arf1_5_like"/>
    <property type="match status" value="1"/>
</dbReference>
<evidence type="ECO:0000256" key="1">
    <source>
        <dbReference type="ARBA" id="ARBA00004498"/>
    </source>
</evidence>
<proteinExistence type="inferred from homology"/>
<dbReference type="Gene3D" id="3.30.2460.20">
    <property type="match status" value="1"/>
</dbReference>
<dbReference type="GO" id="GO:0015031">
    <property type="term" value="P:protein transport"/>
    <property type="evidence" value="ECO:0007669"/>
    <property type="project" value="UniProtKB-KW"/>
</dbReference>
<organism evidence="25 26">
    <name type="scientific">Marmota monax</name>
    <name type="common">Woodchuck</name>
    <dbReference type="NCBI Taxonomy" id="9995"/>
    <lineage>
        <taxon>Eukaryota</taxon>
        <taxon>Metazoa</taxon>
        <taxon>Chordata</taxon>
        <taxon>Craniata</taxon>
        <taxon>Vertebrata</taxon>
        <taxon>Euteleostomi</taxon>
        <taxon>Mammalia</taxon>
        <taxon>Eutheria</taxon>
        <taxon>Euarchontoglires</taxon>
        <taxon>Glires</taxon>
        <taxon>Rodentia</taxon>
        <taxon>Sciuromorpha</taxon>
        <taxon>Sciuridae</taxon>
        <taxon>Xerinae</taxon>
        <taxon>Marmotini</taxon>
        <taxon>Marmota</taxon>
    </lineage>
</organism>
<keyword evidence="9 22" id="KW-0879">Wnt signaling pathway</keyword>
<evidence type="ECO:0000256" key="11">
    <source>
        <dbReference type="ARBA" id="ARBA00022729"/>
    </source>
</evidence>
<dbReference type="GO" id="GO:0005525">
    <property type="term" value="F:GTP binding"/>
    <property type="evidence" value="ECO:0007669"/>
    <property type="project" value="UniProtKB-KW"/>
</dbReference>
<feature type="binding site" evidence="21">
    <location>
        <position position="516"/>
    </location>
    <ligand>
        <name>Mg(2+)</name>
        <dbReference type="ChEBI" id="CHEBI:18420"/>
    </ligand>
</feature>
<feature type="binding site" evidence="20">
    <location>
        <begin position="611"/>
        <end position="614"/>
    </location>
    <ligand>
        <name>GTP</name>
        <dbReference type="ChEBI" id="CHEBI:37565"/>
    </ligand>
</feature>
<dbReference type="InterPro" id="IPR006689">
    <property type="entry name" value="Small_GTPase_ARF/SAR"/>
</dbReference>
<dbReference type="FunFam" id="3.40.50.300:FF:003500">
    <property type="entry name" value="ADP-ribosylation factor 1"/>
    <property type="match status" value="1"/>
</dbReference>
<dbReference type="SMART" id="SM00175">
    <property type="entry name" value="RAB"/>
    <property type="match status" value="1"/>
</dbReference>
<comment type="caution">
    <text evidence="25">The sequence shown here is derived from an EMBL/GenBank/DDBJ whole genome shotgun (WGS) entry which is preliminary data.</text>
</comment>
<dbReference type="GO" id="GO:0005615">
    <property type="term" value="C:extracellular space"/>
    <property type="evidence" value="ECO:0007669"/>
    <property type="project" value="TreeGrafter"/>
</dbReference>
<dbReference type="InterPro" id="IPR005817">
    <property type="entry name" value="Wnt"/>
</dbReference>
<keyword evidence="15" id="KW-0333">Golgi apparatus</keyword>
<dbReference type="NCBIfam" id="TIGR00231">
    <property type="entry name" value="small_GTP"/>
    <property type="match status" value="1"/>
</dbReference>
<dbReference type="InterPro" id="IPR018161">
    <property type="entry name" value="Wnt_CS"/>
</dbReference>
<evidence type="ECO:0000256" key="17">
    <source>
        <dbReference type="ARBA" id="ARBA00023157"/>
    </source>
</evidence>
<dbReference type="Pfam" id="PF00025">
    <property type="entry name" value="Arf"/>
    <property type="match status" value="1"/>
</dbReference>
<keyword evidence="14" id="KW-0653">Protein transport</keyword>
<dbReference type="InterPro" id="IPR043158">
    <property type="entry name" value="Wnt_C"/>
</dbReference>
<dbReference type="PRINTS" id="PR01349">
    <property type="entry name" value="WNTPROTEIN"/>
</dbReference>
<dbReference type="GO" id="GO:0005125">
    <property type="term" value="F:cytokine activity"/>
    <property type="evidence" value="ECO:0007669"/>
    <property type="project" value="TreeGrafter"/>
</dbReference>
<keyword evidence="26" id="KW-1185">Reference proteome</keyword>
<protein>
    <recommendedName>
        <fullName evidence="22">Protein Wnt</fullName>
    </recommendedName>
</protein>
<evidence type="ECO:0000256" key="24">
    <source>
        <dbReference type="SAM" id="SignalP"/>
    </source>
</evidence>
<evidence type="ECO:0000256" key="12">
    <source>
        <dbReference type="ARBA" id="ARBA00022741"/>
    </source>
</evidence>
<dbReference type="Gene3D" id="3.40.50.300">
    <property type="entry name" value="P-loop containing nucleotide triphosphate hydrolases"/>
    <property type="match status" value="1"/>
</dbReference>
<dbReference type="AlphaFoldDB" id="A0A5E4BSP4"/>
<dbReference type="PANTHER" id="PTHR12027:SF76">
    <property type="entry name" value="PROTEIN WNT-10B"/>
    <property type="match status" value="1"/>
</dbReference>
<feature type="region of interest" description="Disordered" evidence="23">
    <location>
        <begin position="420"/>
        <end position="457"/>
    </location>
</feature>
<dbReference type="GO" id="GO:0030182">
    <property type="term" value="P:neuron differentiation"/>
    <property type="evidence" value="ECO:0007669"/>
    <property type="project" value="TreeGrafter"/>
</dbReference>
<dbReference type="FunFam" id="3.30.2460.20:FF:000001">
    <property type="entry name" value="Wnt homolog"/>
    <property type="match status" value="1"/>
</dbReference>
<comment type="similarity">
    <text evidence="4">Belongs to the small GTPase superfamily. Arf family.</text>
</comment>
<keyword evidence="11 24" id="KW-0732">Signal</keyword>
<dbReference type="PRINTS" id="PR01893">
    <property type="entry name" value="WNT10PROTEIN"/>
</dbReference>
<evidence type="ECO:0000256" key="21">
    <source>
        <dbReference type="PIRSR" id="PIRSR606689-2"/>
    </source>
</evidence>
<dbReference type="GO" id="GO:0048513">
    <property type="term" value="P:animal organ development"/>
    <property type="evidence" value="ECO:0007669"/>
    <property type="project" value="UniProtKB-ARBA"/>
</dbReference>
<dbReference type="GO" id="GO:0016192">
    <property type="term" value="P:vesicle-mediated transport"/>
    <property type="evidence" value="ECO:0007669"/>
    <property type="project" value="UniProtKB-KW"/>
</dbReference>
<keyword evidence="12 20" id="KW-0547">Nucleotide-binding</keyword>
<keyword evidence="18" id="KW-0325">Glycoprotein</keyword>
<evidence type="ECO:0000256" key="2">
    <source>
        <dbReference type="ARBA" id="ARBA00004555"/>
    </source>
</evidence>
<dbReference type="PANTHER" id="PTHR12027">
    <property type="entry name" value="WNT RELATED"/>
    <property type="match status" value="1"/>
</dbReference>
<gene>
    <name evidence="25" type="ORF">MONAX_5E035721</name>
</gene>
<keyword evidence="21" id="KW-0479">Metal-binding</keyword>
<evidence type="ECO:0000256" key="14">
    <source>
        <dbReference type="ARBA" id="ARBA00022927"/>
    </source>
</evidence>
<dbReference type="GO" id="GO:0060070">
    <property type="term" value="P:canonical Wnt signaling pathway"/>
    <property type="evidence" value="ECO:0007669"/>
    <property type="project" value="TreeGrafter"/>
</dbReference>
<dbReference type="InterPro" id="IPR005225">
    <property type="entry name" value="Small_GTP-bd"/>
</dbReference>
<evidence type="ECO:0000256" key="16">
    <source>
        <dbReference type="ARBA" id="ARBA00023134"/>
    </source>
</evidence>
<keyword evidence="19" id="KW-0449">Lipoprotein</keyword>
<keyword evidence="5" id="KW-0813">Transport</keyword>
<dbReference type="GO" id="GO:0046872">
    <property type="term" value="F:metal ion binding"/>
    <property type="evidence" value="ECO:0007669"/>
    <property type="project" value="UniProtKB-KW"/>
</dbReference>
<comment type="similarity">
    <text evidence="3 22">Belongs to the Wnt family.</text>
</comment>
<dbReference type="GO" id="GO:0003924">
    <property type="term" value="F:GTPase activity"/>
    <property type="evidence" value="ECO:0007669"/>
    <property type="project" value="InterPro"/>
</dbReference>
<name>A0A5E4BSP4_MARMO</name>
<keyword evidence="16 20" id="KW-0342">GTP-binding</keyword>
<evidence type="ECO:0000256" key="3">
    <source>
        <dbReference type="ARBA" id="ARBA00005683"/>
    </source>
</evidence>
<keyword evidence="6 22" id="KW-0217">Developmental protein</keyword>
<evidence type="ECO:0000256" key="9">
    <source>
        <dbReference type="ARBA" id="ARBA00022687"/>
    </source>
</evidence>
<reference evidence="25" key="1">
    <citation type="submission" date="2019-04" db="EMBL/GenBank/DDBJ databases">
        <authorList>
            <person name="Alioto T."/>
            <person name="Alioto T."/>
        </authorList>
    </citation>
    <scope>NUCLEOTIDE SEQUENCE [LARGE SCALE GENOMIC DNA]</scope>
</reference>
<dbReference type="SMART" id="SM00178">
    <property type="entry name" value="SAR"/>
    <property type="match status" value="1"/>
</dbReference>
<accession>A0A5E4BSP4</accession>
<keyword evidence="10" id="KW-0519">Myristate</keyword>
<evidence type="ECO:0000256" key="6">
    <source>
        <dbReference type="ARBA" id="ARBA00022473"/>
    </source>
</evidence>
<evidence type="ECO:0000256" key="8">
    <source>
        <dbReference type="ARBA" id="ARBA00022530"/>
    </source>
</evidence>
<evidence type="ECO:0000256" key="23">
    <source>
        <dbReference type="SAM" id="MobiDB-lite"/>
    </source>
</evidence>
<evidence type="ECO:0000256" key="13">
    <source>
        <dbReference type="ARBA" id="ARBA00022892"/>
    </source>
</evidence>
<evidence type="ECO:0000256" key="22">
    <source>
        <dbReference type="RuleBase" id="RU003500"/>
    </source>
</evidence>
<feature type="compositionally biased region" description="Gly residues" evidence="23">
    <location>
        <begin position="441"/>
        <end position="451"/>
    </location>
</feature>
<comment type="subcellular location">
    <subcellularLocation>
        <location evidence="2">Golgi apparatus</location>
    </subcellularLocation>
    <subcellularLocation>
        <location evidence="1 22">Secreted</location>
        <location evidence="1 22">Extracellular space</location>
        <location evidence="1 22">Extracellular matrix</location>
    </subcellularLocation>
</comment>
<dbReference type="Pfam" id="PF00110">
    <property type="entry name" value="wnt"/>
    <property type="match status" value="1"/>
</dbReference>
<feature type="binding site" evidence="21">
    <location>
        <position position="533"/>
    </location>
    <ligand>
        <name>Mg(2+)</name>
        <dbReference type="ChEBI" id="CHEBI:18420"/>
    </ligand>
</feature>
<dbReference type="CDD" id="cd19356">
    <property type="entry name" value="Wnt_Wnt10b"/>
    <property type="match status" value="1"/>
</dbReference>
<keyword evidence="8" id="KW-0272">Extracellular matrix</keyword>
<dbReference type="SUPFAM" id="SSF52540">
    <property type="entry name" value="P-loop containing nucleoside triphosphate hydrolases"/>
    <property type="match status" value="1"/>
</dbReference>
<keyword evidence="17" id="KW-1015">Disulfide bond</keyword>
<comment type="function">
    <text evidence="22">Ligand for members of the frizzled family of seven transmembrane receptors.</text>
</comment>
<feature type="binding site" evidence="20">
    <location>
        <begin position="509"/>
        <end position="516"/>
    </location>
    <ligand>
        <name>GTP</name>
        <dbReference type="ChEBI" id="CHEBI:37565"/>
    </ligand>
</feature>
<dbReference type="EMBL" id="CABDUW010000626">
    <property type="protein sequence ID" value="VTJ72515.1"/>
    <property type="molecule type" value="Genomic_DNA"/>
</dbReference>
<evidence type="ECO:0000256" key="19">
    <source>
        <dbReference type="ARBA" id="ARBA00023288"/>
    </source>
</evidence>
<dbReference type="PROSITE" id="PS00246">
    <property type="entry name" value="WNT1"/>
    <property type="match status" value="1"/>
</dbReference>
<keyword evidence="21" id="KW-0460">Magnesium</keyword>
<dbReference type="GO" id="GO:0005109">
    <property type="term" value="F:frizzled binding"/>
    <property type="evidence" value="ECO:0007669"/>
    <property type="project" value="TreeGrafter"/>
</dbReference>
<feature type="binding site" evidence="20">
    <location>
        <position position="555"/>
    </location>
    <ligand>
        <name>GTP</name>
        <dbReference type="ChEBI" id="CHEBI:37565"/>
    </ligand>
</feature>
<dbReference type="InterPro" id="IPR045872">
    <property type="entry name" value="Arf1-5-like"/>
</dbReference>
<evidence type="ECO:0000256" key="7">
    <source>
        <dbReference type="ARBA" id="ARBA00022525"/>
    </source>
</evidence>
<evidence type="ECO:0000313" key="25">
    <source>
        <dbReference type="EMBL" id="VTJ72515.1"/>
    </source>
</evidence>
<dbReference type="GO" id="GO:0045165">
    <property type="term" value="P:cell fate commitment"/>
    <property type="evidence" value="ECO:0007669"/>
    <property type="project" value="TreeGrafter"/>
</dbReference>
<feature type="chain" id="PRO_5023004449" description="Protein Wnt" evidence="24">
    <location>
        <begin position="29"/>
        <end position="666"/>
    </location>
</feature>
<evidence type="ECO:0000256" key="5">
    <source>
        <dbReference type="ARBA" id="ARBA00022448"/>
    </source>
</evidence>
<feature type="compositionally biased region" description="Basic and acidic residues" evidence="23">
    <location>
        <begin position="420"/>
        <end position="438"/>
    </location>
</feature>
<evidence type="ECO:0000256" key="4">
    <source>
        <dbReference type="ARBA" id="ARBA00010290"/>
    </source>
</evidence>
<evidence type="ECO:0000256" key="18">
    <source>
        <dbReference type="ARBA" id="ARBA00023180"/>
    </source>
</evidence>
<keyword evidence="7" id="KW-0964">Secreted</keyword>
<dbReference type="InterPro" id="IPR013302">
    <property type="entry name" value="Wnt10"/>
</dbReference>
<dbReference type="SMART" id="SM00177">
    <property type="entry name" value="ARF"/>
    <property type="match status" value="1"/>
</dbReference>
<evidence type="ECO:0000256" key="20">
    <source>
        <dbReference type="PIRSR" id="PIRSR606689-1"/>
    </source>
</evidence>
<dbReference type="SMART" id="SM00097">
    <property type="entry name" value="WNT1"/>
    <property type="match status" value="1"/>
</dbReference>
<evidence type="ECO:0000313" key="26">
    <source>
        <dbReference type="Proteomes" id="UP000335636"/>
    </source>
</evidence>
<dbReference type="InterPro" id="IPR027417">
    <property type="entry name" value="P-loop_NTPase"/>
</dbReference>
<dbReference type="PROSITE" id="PS51417">
    <property type="entry name" value="ARF"/>
    <property type="match status" value="1"/>
</dbReference>
<evidence type="ECO:0000256" key="15">
    <source>
        <dbReference type="ARBA" id="ARBA00023034"/>
    </source>
</evidence>
<dbReference type="Proteomes" id="UP000335636">
    <property type="component" value="Unassembled WGS sequence"/>
</dbReference>
<feature type="region of interest" description="Disordered" evidence="23">
    <location>
        <begin position="172"/>
        <end position="192"/>
    </location>
</feature>